<dbReference type="EMBL" id="JACAGB010000027">
    <property type="protein sequence ID" value="KAF6301335.1"/>
    <property type="molecule type" value="Genomic_DNA"/>
</dbReference>
<evidence type="ECO:0000313" key="4">
    <source>
        <dbReference type="Proteomes" id="UP000558488"/>
    </source>
</evidence>
<feature type="signal peptide" evidence="2">
    <location>
        <begin position="1"/>
        <end position="29"/>
    </location>
</feature>
<feature type="chain" id="PRO_5029681128" description="Secreted protein" evidence="2">
    <location>
        <begin position="30"/>
        <end position="129"/>
    </location>
</feature>
<evidence type="ECO:0008006" key="5">
    <source>
        <dbReference type="Google" id="ProtNLM"/>
    </source>
</evidence>
<keyword evidence="2" id="KW-0732">Signal</keyword>
<evidence type="ECO:0000256" key="1">
    <source>
        <dbReference type="SAM" id="MobiDB-lite"/>
    </source>
</evidence>
<organism evidence="3 4">
    <name type="scientific">Pipistrellus kuhlii</name>
    <name type="common">Kuhl's pipistrelle</name>
    <dbReference type="NCBI Taxonomy" id="59472"/>
    <lineage>
        <taxon>Eukaryota</taxon>
        <taxon>Metazoa</taxon>
        <taxon>Chordata</taxon>
        <taxon>Craniata</taxon>
        <taxon>Vertebrata</taxon>
        <taxon>Euteleostomi</taxon>
        <taxon>Mammalia</taxon>
        <taxon>Eutheria</taxon>
        <taxon>Laurasiatheria</taxon>
        <taxon>Chiroptera</taxon>
        <taxon>Yangochiroptera</taxon>
        <taxon>Vespertilionidae</taxon>
        <taxon>Pipistrellus</taxon>
    </lineage>
</organism>
<evidence type="ECO:0000313" key="3">
    <source>
        <dbReference type="EMBL" id="KAF6301335.1"/>
    </source>
</evidence>
<evidence type="ECO:0000256" key="2">
    <source>
        <dbReference type="SAM" id="SignalP"/>
    </source>
</evidence>
<comment type="caution">
    <text evidence="3">The sequence shown here is derived from an EMBL/GenBank/DDBJ whole genome shotgun (WGS) entry which is preliminary data.</text>
</comment>
<proteinExistence type="predicted"/>
<protein>
    <recommendedName>
        <fullName evidence="5">Secreted protein</fullName>
    </recommendedName>
</protein>
<dbReference type="AlphaFoldDB" id="A0A7J7TLF8"/>
<feature type="compositionally biased region" description="Basic and acidic residues" evidence="1">
    <location>
        <begin position="87"/>
        <end position="97"/>
    </location>
</feature>
<gene>
    <name evidence="3" type="ORF">mPipKuh1_009342</name>
</gene>
<accession>A0A7J7TLF8</accession>
<feature type="region of interest" description="Disordered" evidence="1">
    <location>
        <begin position="74"/>
        <end position="129"/>
    </location>
</feature>
<reference evidence="3 4" key="1">
    <citation type="journal article" date="2020" name="Nature">
        <title>Six reference-quality genomes reveal evolution of bat adaptations.</title>
        <authorList>
            <person name="Jebb D."/>
            <person name="Huang Z."/>
            <person name="Pippel M."/>
            <person name="Hughes G.M."/>
            <person name="Lavrichenko K."/>
            <person name="Devanna P."/>
            <person name="Winkler S."/>
            <person name="Jermiin L.S."/>
            <person name="Skirmuntt E.C."/>
            <person name="Katzourakis A."/>
            <person name="Burkitt-Gray L."/>
            <person name="Ray D.A."/>
            <person name="Sullivan K.A.M."/>
            <person name="Roscito J.G."/>
            <person name="Kirilenko B.M."/>
            <person name="Davalos L.M."/>
            <person name="Corthals A.P."/>
            <person name="Power M.L."/>
            <person name="Jones G."/>
            <person name="Ransome R.D."/>
            <person name="Dechmann D.K.N."/>
            <person name="Locatelli A.G."/>
            <person name="Puechmaille S.J."/>
            <person name="Fedrigo O."/>
            <person name="Jarvis E.D."/>
            <person name="Hiller M."/>
            <person name="Vernes S.C."/>
            <person name="Myers E.W."/>
            <person name="Teeling E.C."/>
        </authorList>
    </citation>
    <scope>NUCLEOTIDE SEQUENCE [LARGE SCALE GENOMIC DNA]</scope>
    <source>
        <strain evidence="3">MPipKuh1</strain>
        <tissue evidence="3">Flight muscle</tissue>
    </source>
</reference>
<name>A0A7J7TLF8_PIPKU</name>
<sequence length="129" mass="14073">MHTHPSTSTNALFLLLLLLLLLLLQTTAGGEIKHQPQPSATRKDVASICDCCEEDEEGLLFQKQPRAPAIATAERCGGARSFPRTETNLDREDRTGERSQPLRTPAASTATPSGLRKFSPPRTRGEMCS</sequence>
<keyword evidence="4" id="KW-1185">Reference proteome</keyword>
<dbReference type="Proteomes" id="UP000558488">
    <property type="component" value="Unassembled WGS sequence"/>
</dbReference>